<reference evidence="10 11" key="1">
    <citation type="submission" date="2017-01" db="EMBL/GenBank/DDBJ databases">
        <title>Complete genome of Tateyamaria omphalii DOK1-4 isolated from seawater in Dokdo.</title>
        <authorList>
            <person name="Kim J.H."/>
            <person name="Chi W.-J."/>
        </authorList>
    </citation>
    <scope>NUCLEOTIDE SEQUENCE [LARGE SCALE GENOMIC DNA]</scope>
    <source>
        <strain evidence="10 11">DOK1-4</strain>
    </source>
</reference>
<dbReference type="GO" id="GO:0005886">
    <property type="term" value="C:plasma membrane"/>
    <property type="evidence" value="ECO:0007669"/>
    <property type="project" value="UniProtKB-SubCell"/>
</dbReference>
<evidence type="ECO:0000256" key="5">
    <source>
        <dbReference type="ARBA" id="ARBA00022692"/>
    </source>
</evidence>
<feature type="transmembrane region" description="Helical" evidence="9">
    <location>
        <begin position="77"/>
        <end position="96"/>
    </location>
</feature>
<keyword evidence="4" id="KW-0997">Cell inner membrane</keyword>
<evidence type="ECO:0000313" key="11">
    <source>
        <dbReference type="Proteomes" id="UP000186336"/>
    </source>
</evidence>
<comment type="similarity">
    <text evidence="8">Belongs to the TsuA/YedE (TC 9.B.102) family.</text>
</comment>
<keyword evidence="6 9" id="KW-1133">Transmembrane helix</keyword>
<protein>
    <recommendedName>
        <fullName evidence="12">Sulphur transport domain-containing protein</fullName>
    </recommendedName>
</protein>
<dbReference type="AlphaFoldDB" id="A0A1P8MRL9"/>
<gene>
    <name evidence="10" type="ORF">BWR18_02560</name>
</gene>
<proteinExistence type="inferred from homology"/>
<evidence type="ECO:0000256" key="8">
    <source>
        <dbReference type="ARBA" id="ARBA00035655"/>
    </source>
</evidence>
<evidence type="ECO:0000313" key="10">
    <source>
        <dbReference type="EMBL" id="APX10698.1"/>
    </source>
</evidence>
<sequence>MPIDWIWGLAGGLLIGTAGAVLLLGTGRIMGASGMVGGLVDGSGTDKATTAAFLVGLIGTPAVMSLAGWQVSTQATTFPWLLVLGGLCVGIGTRFANGCTSGHGVCGMSRLSMRGFVATAAYMGAGVLTVTALRLGLGL</sequence>
<organism evidence="10 11">
    <name type="scientific">Tateyamaria omphalii</name>
    <dbReference type="NCBI Taxonomy" id="299262"/>
    <lineage>
        <taxon>Bacteria</taxon>
        <taxon>Pseudomonadati</taxon>
        <taxon>Pseudomonadota</taxon>
        <taxon>Alphaproteobacteria</taxon>
        <taxon>Rhodobacterales</taxon>
        <taxon>Roseobacteraceae</taxon>
        <taxon>Tateyamaria</taxon>
    </lineage>
</organism>
<keyword evidence="3" id="KW-1003">Cell membrane</keyword>
<comment type="subcellular location">
    <subcellularLocation>
        <location evidence="1">Cell inner membrane</location>
        <topology evidence="1">Multi-pass membrane protein</topology>
    </subcellularLocation>
</comment>
<dbReference type="PANTHER" id="PTHR30574:SF1">
    <property type="entry name" value="SULPHUR TRANSPORT DOMAIN-CONTAINING PROTEIN"/>
    <property type="match status" value="1"/>
</dbReference>
<dbReference type="OrthoDB" id="9814020at2"/>
<keyword evidence="7 9" id="KW-0472">Membrane</keyword>
<dbReference type="EMBL" id="CP019312">
    <property type="protein sequence ID" value="APX10698.1"/>
    <property type="molecule type" value="Genomic_DNA"/>
</dbReference>
<feature type="transmembrane region" description="Helical" evidence="9">
    <location>
        <begin position="48"/>
        <end position="71"/>
    </location>
</feature>
<evidence type="ECO:0000256" key="3">
    <source>
        <dbReference type="ARBA" id="ARBA00022475"/>
    </source>
</evidence>
<evidence type="ECO:0000256" key="1">
    <source>
        <dbReference type="ARBA" id="ARBA00004429"/>
    </source>
</evidence>
<dbReference type="Proteomes" id="UP000186336">
    <property type="component" value="Chromosome"/>
</dbReference>
<evidence type="ECO:0008006" key="12">
    <source>
        <dbReference type="Google" id="ProtNLM"/>
    </source>
</evidence>
<feature type="transmembrane region" description="Helical" evidence="9">
    <location>
        <begin position="6"/>
        <end position="27"/>
    </location>
</feature>
<evidence type="ECO:0000256" key="4">
    <source>
        <dbReference type="ARBA" id="ARBA00022519"/>
    </source>
</evidence>
<dbReference type="KEGG" id="tom:BWR18_02560"/>
<evidence type="ECO:0000256" key="2">
    <source>
        <dbReference type="ARBA" id="ARBA00022448"/>
    </source>
</evidence>
<evidence type="ECO:0000256" key="6">
    <source>
        <dbReference type="ARBA" id="ARBA00022989"/>
    </source>
</evidence>
<evidence type="ECO:0000256" key="7">
    <source>
        <dbReference type="ARBA" id="ARBA00023136"/>
    </source>
</evidence>
<keyword evidence="11" id="KW-1185">Reference proteome</keyword>
<dbReference type="PANTHER" id="PTHR30574">
    <property type="entry name" value="INNER MEMBRANE PROTEIN YEDE"/>
    <property type="match status" value="1"/>
</dbReference>
<keyword evidence="5 9" id="KW-0812">Transmembrane</keyword>
<name>A0A1P8MRL9_9RHOB</name>
<dbReference type="STRING" id="299262.BWR18_02560"/>
<feature type="transmembrane region" description="Helical" evidence="9">
    <location>
        <begin position="116"/>
        <end position="137"/>
    </location>
</feature>
<dbReference type="RefSeq" id="WP_076626565.1">
    <property type="nucleotide sequence ID" value="NZ_CP019312.1"/>
</dbReference>
<accession>A0A1P8MRL9</accession>
<keyword evidence="2" id="KW-0813">Transport</keyword>
<dbReference type="InterPro" id="IPR007272">
    <property type="entry name" value="Sulf_transp_TsuA/YedE"/>
</dbReference>
<evidence type="ECO:0000256" key="9">
    <source>
        <dbReference type="SAM" id="Phobius"/>
    </source>
</evidence>